<dbReference type="GO" id="GO:0005524">
    <property type="term" value="F:ATP binding"/>
    <property type="evidence" value="ECO:0007669"/>
    <property type="project" value="UniProtKB-UniRule"/>
</dbReference>
<dbReference type="InterPro" id="IPR004424">
    <property type="entry name" value="IspE"/>
</dbReference>
<comment type="similarity">
    <text evidence="1 10">Belongs to the GHMP kinase family. IspE subfamily.</text>
</comment>
<feature type="domain" description="GHMP kinase C-terminal" evidence="12">
    <location>
        <begin position="224"/>
        <end position="288"/>
    </location>
</feature>
<evidence type="ECO:0000256" key="4">
    <source>
        <dbReference type="ARBA" id="ARBA00022679"/>
    </source>
</evidence>
<evidence type="ECO:0000313" key="14">
    <source>
        <dbReference type="Proteomes" id="UP000321079"/>
    </source>
</evidence>
<dbReference type="AlphaFoldDB" id="A0A511B8U3"/>
<dbReference type="GO" id="GO:0050515">
    <property type="term" value="F:4-(cytidine 5'-diphospho)-2-C-methyl-D-erythritol kinase activity"/>
    <property type="evidence" value="ECO:0007669"/>
    <property type="project" value="UniProtKB-UniRule"/>
</dbReference>
<keyword evidence="5 10" id="KW-0547">Nucleotide-binding</keyword>
<dbReference type="GO" id="GO:0016114">
    <property type="term" value="P:terpenoid biosynthetic process"/>
    <property type="evidence" value="ECO:0007669"/>
    <property type="project" value="UniProtKB-UniRule"/>
</dbReference>
<reference evidence="13 14" key="1">
    <citation type="submission" date="2019-07" db="EMBL/GenBank/DDBJ databases">
        <title>Whole genome shotgun sequence of Gluconobacter kanchanaburiensis NBRC 103587.</title>
        <authorList>
            <person name="Hosoyama A."/>
            <person name="Uohara A."/>
            <person name="Ohji S."/>
            <person name="Ichikawa N."/>
        </authorList>
    </citation>
    <scope>NUCLEOTIDE SEQUENCE [LARGE SCALE GENOMIC DNA]</scope>
    <source>
        <strain evidence="13 14">NBRC 103587</strain>
    </source>
</reference>
<feature type="active site" evidence="10">
    <location>
        <position position="28"/>
    </location>
</feature>
<evidence type="ECO:0000256" key="5">
    <source>
        <dbReference type="ARBA" id="ARBA00022741"/>
    </source>
</evidence>
<keyword evidence="8 10" id="KW-0414">Isoprene biosynthesis</keyword>
<dbReference type="Proteomes" id="UP000321079">
    <property type="component" value="Unassembled WGS sequence"/>
</dbReference>
<feature type="binding site" evidence="10">
    <location>
        <begin position="119"/>
        <end position="129"/>
    </location>
    <ligand>
        <name>ATP</name>
        <dbReference type="ChEBI" id="CHEBI:30616"/>
    </ligand>
</feature>
<evidence type="ECO:0000256" key="1">
    <source>
        <dbReference type="ARBA" id="ARBA00009684"/>
    </source>
</evidence>
<comment type="function">
    <text evidence="10">Catalyzes the phosphorylation of the position 2 hydroxy group of 4-diphosphocytidyl-2C-methyl-D-erythritol.</text>
</comment>
<keyword evidence="7 10" id="KW-0067">ATP-binding</keyword>
<dbReference type="Gene3D" id="3.30.70.890">
    <property type="entry name" value="GHMP kinase, C-terminal domain"/>
    <property type="match status" value="1"/>
</dbReference>
<comment type="pathway">
    <text evidence="10">Isoprenoid biosynthesis; isopentenyl diphosphate biosynthesis via DXP pathway; isopentenyl diphosphate from 1-deoxy-D-xylulose 5-phosphate: step 3/6.</text>
</comment>
<feature type="domain" description="GHMP kinase N-terminal" evidence="11">
    <location>
        <begin position="86"/>
        <end position="165"/>
    </location>
</feature>
<comment type="catalytic activity">
    <reaction evidence="10">
        <text>4-CDP-2-C-methyl-D-erythritol + ATP = 4-CDP-2-C-methyl-D-erythritol 2-phosphate + ADP + H(+)</text>
        <dbReference type="Rhea" id="RHEA:18437"/>
        <dbReference type="ChEBI" id="CHEBI:15378"/>
        <dbReference type="ChEBI" id="CHEBI:30616"/>
        <dbReference type="ChEBI" id="CHEBI:57823"/>
        <dbReference type="ChEBI" id="CHEBI:57919"/>
        <dbReference type="ChEBI" id="CHEBI:456216"/>
        <dbReference type="EC" id="2.7.1.148"/>
    </reaction>
</comment>
<dbReference type="NCBIfam" id="NF011202">
    <property type="entry name" value="PRK14608.1"/>
    <property type="match status" value="1"/>
</dbReference>
<dbReference type="PIRSF" id="PIRSF010376">
    <property type="entry name" value="IspE"/>
    <property type="match status" value="1"/>
</dbReference>
<keyword evidence="4 10" id="KW-0808">Transferase</keyword>
<keyword evidence="14" id="KW-1185">Reference proteome</keyword>
<evidence type="ECO:0000313" key="13">
    <source>
        <dbReference type="EMBL" id="GEK96744.1"/>
    </source>
</evidence>
<dbReference type="SUPFAM" id="SSF55060">
    <property type="entry name" value="GHMP Kinase, C-terminal domain"/>
    <property type="match status" value="1"/>
</dbReference>
<dbReference type="UniPathway" id="UPA00056">
    <property type="reaction ID" value="UER00094"/>
</dbReference>
<protein>
    <recommendedName>
        <fullName evidence="3 10">4-diphosphocytidyl-2-C-methyl-D-erythritol kinase</fullName>
        <shortName evidence="10">CMK</shortName>
        <ecNumber evidence="2 10">2.7.1.148</ecNumber>
    </recommendedName>
    <alternativeName>
        <fullName evidence="9 10">4-(cytidine-5'-diphospho)-2-C-methyl-D-erythritol kinase</fullName>
    </alternativeName>
</protein>
<evidence type="ECO:0000259" key="11">
    <source>
        <dbReference type="Pfam" id="PF00288"/>
    </source>
</evidence>
<evidence type="ECO:0000256" key="8">
    <source>
        <dbReference type="ARBA" id="ARBA00023229"/>
    </source>
</evidence>
<dbReference type="SUPFAM" id="SSF54211">
    <property type="entry name" value="Ribosomal protein S5 domain 2-like"/>
    <property type="match status" value="1"/>
</dbReference>
<dbReference type="EMBL" id="BJVA01000011">
    <property type="protein sequence ID" value="GEK96744.1"/>
    <property type="molecule type" value="Genomic_DNA"/>
</dbReference>
<dbReference type="InterPro" id="IPR013750">
    <property type="entry name" value="GHMP_kinase_C_dom"/>
</dbReference>
<dbReference type="Pfam" id="PF00288">
    <property type="entry name" value="GHMP_kinases_N"/>
    <property type="match status" value="1"/>
</dbReference>
<accession>A0A511B8U3</accession>
<feature type="active site" evidence="10">
    <location>
        <position position="159"/>
    </location>
</feature>
<evidence type="ECO:0000256" key="6">
    <source>
        <dbReference type="ARBA" id="ARBA00022777"/>
    </source>
</evidence>
<dbReference type="NCBIfam" id="TIGR00154">
    <property type="entry name" value="ispE"/>
    <property type="match status" value="1"/>
</dbReference>
<dbReference type="GO" id="GO:0019288">
    <property type="term" value="P:isopentenyl diphosphate biosynthetic process, methylerythritol 4-phosphate pathway"/>
    <property type="evidence" value="ECO:0007669"/>
    <property type="project" value="UniProtKB-UniRule"/>
</dbReference>
<name>A0A511B8U3_9PROT</name>
<comment type="caution">
    <text evidence="13">The sequence shown here is derived from an EMBL/GenBank/DDBJ whole genome shotgun (WGS) entry which is preliminary data.</text>
</comment>
<organism evidence="13 14">
    <name type="scientific">Gluconobacter kanchanaburiensis NBRC 103587</name>
    <dbReference type="NCBI Taxonomy" id="1307948"/>
    <lineage>
        <taxon>Bacteria</taxon>
        <taxon>Pseudomonadati</taxon>
        <taxon>Pseudomonadota</taxon>
        <taxon>Alphaproteobacteria</taxon>
        <taxon>Acetobacterales</taxon>
        <taxon>Acetobacteraceae</taxon>
        <taxon>Gluconobacter</taxon>
    </lineage>
</organism>
<dbReference type="InterPro" id="IPR006204">
    <property type="entry name" value="GHMP_kinase_N_dom"/>
</dbReference>
<evidence type="ECO:0000256" key="10">
    <source>
        <dbReference type="HAMAP-Rule" id="MF_00061"/>
    </source>
</evidence>
<evidence type="ECO:0000256" key="2">
    <source>
        <dbReference type="ARBA" id="ARBA00012052"/>
    </source>
</evidence>
<dbReference type="InterPro" id="IPR014721">
    <property type="entry name" value="Ribsml_uS5_D2-typ_fold_subgr"/>
</dbReference>
<dbReference type="Gene3D" id="3.30.230.10">
    <property type="match status" value="1"/>
</dbReference>
<keyword evidence="6 10" id="KW-0418">Kinase</keyword>
<dbReference type="Pfam" id="PF08544">
    <property type="entry name" value="GHMP_kinases_C"/>
    <property type="match status" value="1"/>
</dbReference>
<dbReference type="PANTHER" id="PTHR43527">
    <property type="entry name" value="4-DIPHOSPHOCYTIDYL-2-C-METHYL-D-ERYTHRITOL KINASE, CHLOROPLASTIC"/>
    <property type="match status" value="1"/>
</dbReference>
<sequence length="317" mass="33290">MTFSDMIYPETAAALHPAVITQDFAHAKINLFLHITGRRPDGYHLLDSLAVFAGAADRVTLTGPTESMSLTIQGHFGQGLEADSQNLVLRAARALQEKAGTAFNGATENFRLELEKNLPVSSGIGGGSADAAATLRLLAQEWDVDQAELFPIAAKLGADVPVCIAQRPARMLGIGEILAPAPILPDAGLLLVNPGVGVSTPDVFRAFASGGGIVERPEACLPSRWDDARDMVSDLKATTNDLQAPAMSQCPVIGTVLASIDSLPDCLLSRMSGSGATCFGIFPDPESACQAAMLLNTQAARLGWWTWAGGFHHTTAS</sequence>
<dbReference type="EC" id="2.7.1.148" evidence="2 10"/>
<gene>
    <name evidence="10 13" type="primary">ispE</name>
    <name evidence="13" type="ORF">GKA01_19410</name>
</gene>
<evidence type="ECO:0000259" key="12">
    <source>
        <dbReference type="Pfam" id="PF08544"/>
    </source>
</evidence>
<dbReference type="InterPro" id="IPR036554">
    <property type="entry name" value="GHMP_kinase_C_sf"/>
</dbReference>
<dbReference type="HAMAP" id="MF_00061">
    <property type="entry name" value="IspE"/>
    <property type="match status" value="1"/>
</dbReference>
<evidence type="ECO:0000256" key="9">
    <source>
        <dbReference type="ARBA" id="ARBA00032554"/>
    </source>
</evidence>
<proteinExistence type="inferred from homology"/>
<dbReference type="PANTHER" id="PTHR43527:SF2">
    <property type="entry name" value="4-DIPHOSPHOCYTIDYL-2-C-METHYL-D-ERYTHRITOL KINASE, CHLOROPLASTIC"/>
    <property type="match status" value="1"/>
</dbReference>
<evidence type="ECO:0000256" key="3">
    <source>
        <dbReference type="ARBA" id="ARBA00017473"/>
    </source>
</evidence>
<dbReference type="InterPro" id="IPR020568">
    <property type="entry name" value="Ribosomal_Su5_D2-typ_SF"/>
</dbReference>
<evidence type="ECO:0000256" key="7">
    <source>
        <dbReference type="ARBA" id="ARBA00022840"/>
    </source>
</evidence>